<organism evidence="1 2">
    <name type="scientific">Rossellomorea aquimaris</name>
    <dbReference type="NCBI Taxonomy" id="189382"/>
    <lineage>
        <taxon>Bacteria</taxon>
        <taxon>Bacillati</taxon>
        <taxon>Bacillota</taxon>
        <taxon>Bacilli</taxon>
        <taxon>Bacillales</taxon>
        <taxon>Bacillaceae</taxon>
        <taxon>Rossellomorea</taxon>
    </lineage>
</organism>
<dbReference type="PROSITE" id="PS51257">
    <property type="entry name" value="PROKAR_LIPOPROTEIN"/>
    <property type="match status" value="1"/>
</dbReference>
<gene>
    <name evidence="1" type="ORF">DET59_10475</name>
</gene>
<name>A0A366ESI8_9BACI</name>
<dbReference type="Proteomes" id="UP000252118">
    <property type="component" value="Unassembled WGS sequence"/>
</dbReference>
<evidence type="ECO:0008006" key="3">
    <source>
        <dbReference type="Google" id="ProtNLM"/>
    </source>
</evidence>
<reference evidence="1 2" key="1">
    <citation type="submission" date="2018-06" db="EMBL/GenBank/DDBJ databases">
        <title>Freshwater and sediment microbial communities from various areas in North America, analyzing microbe dynamics in response to fracking.</title>
        <authorList>
            <person name="Lamendella R."/>
        </authorList>
    </citation>
    <scope>NUCLEOTIDE SEQUENCE [LARGE SCALE GENOMIC DNA]</scope>
    <source>
        <strain evidence="1 2">97B</strain>
    </source>
</reference>
<evidence type="ECO:0000313" key="1">
    <source>
        <dbReference type="EMBL" id="RBP05358.1"/>
    </source>
</evidence>
<proteinExistence type="predicted"/>
<dbReference type="EMBL" id="QNRJ01000004">
    <property type="protein sequence ID" value="RBP05358.1"/>
    <property type="molecule type" value="Genomic_DNA"/>
</dbReference>
<comment type="caution">
    <text evidence="1">The sequence shown here is derived from an EMBL/GenBank/DDBJ whole genome shotgun (WGS) entry which is preliminary data.</text>
</comment>
<evidence type="ECO:0000313" key="2">
    <source>
        <dbReference type="Proteomes" id="UP000252118"/>
    </source>
</evidence>
<protein>
    <recommendedName>
        <fullName evidence="3">Lipoprotein</fullName>
    </recommendedName>
</protein>
<dbReference type="AlphaFoldDB" id="A0A366ESI8"/>
<accession>A0A366ESI8</accession>
<sequence length="29" mass="3033">MKLNKAMGILIGSGLLITGCSSKAQKLKK</sequence>